<reference evidence="1" key="1">
    <citation type="submission" date="2019-10" db="EMBL/GenBank/DDBJ databases">
        <title>Metagenomic sequencing of thiosulfate-disproportionating enrichment culture.</title>
        <authorList>
            <person name="Umezawa K."/>
            <person name="Kojima H."/>
            <person name="Fukui M."/>
        </authorList>
    </citation>
    <scope>NUCLEOTIDE SEQUENCE</scope>
    <source>
        <strain evidence="1">45J</strain>
    </source>
</reference>
<proteinExistence type="predicted"/>
<dbReference type="NCBIfam" id="NF045662">
    <property type="entry name" value="DVU0298_fam"/>
    <property type="match status" value="1"/>
</dbReference>
<dbReference type="InterPro" id="IPR054701">
    <property type="entry name" value="DVU0298-like"/>
</dbReference>
<dbReference type="AlphaFoldDB" id="A0A5J4L3G5"/>
<organism evidence="1">
    <name type="scientific">hot springs metagenome</name>
    <dbReference type="NCBI Taxonomy" id="433727"/>
    <lineage>
        <taxon>unclassified sequences</taxon>
        <taxon>metagenomes</taxon>
        <taxon>ecological metagenomes</taxon>
    </lineage>
</organism>
<sequence>MNKYPPECPFCGRYVVRPETTKTEFGEILSGRCNCGAVYVCDPTGHNAGEAYMEALALARGNWEIELMGEDIDYQTKDMDYDLKTHMKIYSAGVSEMKGKLIFVKHGSQNTKDSNRLSADSSQENLLPVTRYSSSSLKRHLKERIKDALISQSYTEIADMARNDKGVIRHLISLAYEKDEVSAWRAIEAMGVVAGELSKEKMDVVRDTIRRLLWSMGEESGGIGWSAAEMLGEIIRSNPDEFADIIPIVWSFKEEEMFRPGVVWAMGRIASVRPDLVRFILKDMQHMITDKNPAVRGYAAWTIGILNENSFIEDINKLTSDKSLIHFYQNGDLAQKTVAEIAIDSVKSMIYKQNK</sequence>
<dbReference type="EMBL" id="BLAB01000001">
    <property type="protein sequence ID" value="GER93430.1"/>
    <property type="molecule type" value="Genomic_DNA"/>
</dbReference>
<dbReference type="InterPro" id="IPR011989">
    <property type="entry name" value="ARM-like"/>
</dbReference>
<gene>
    <name evidence="1" type="ORF">A45J_1171</name>
</gene>
<dbReference type="SUPFAM" id="SSF48371">
    <property type="entry name" value="ARM repeat"/>
    <property type="match status" value="1"/>
</dbReference>
<protein>
    <recommendedName>
        <fullName evidence="2">PBS lyase</fullName>
    </recommendedName>
</protein>
<accession>A0A5J4L3G5</accession>
<dbReference type="InterPro" id="IPR016024">
    <property type="entry name" value="ARM-type_fold"/>
</dbReference>
<name>A0A5J4L3G5_9ZZZZ</name>
<evidence type="ECO:0000313" key="1">
    <source>
        <dbReference type="EMBL" id="GER93430.1"/>
    </source>
</evidence>
<dbReference type="Gene3D" id="1.25.10.10">
    <property type="entry name" value="Leucine-rich Repeat Variant"/>
    <property type="match status" value="1"/>
</dbReference>
<dbReference type="Pfam" id="PF13513">
    <property type="entry name" value="HEAT_EZ"/>
    <property type="match status" value="1"/>
</dbReference>
<evidence type="ECO:0008006" key="2">
    <source>
        <dbReference type="Google" id="ProtNLM"/>
    </source>
</evidence>
<comment type="caution">
    <text evidence="1">The sequence shown here is derived from an EMBL/GenBank/DDBJ whole genome shotgun (WGS) entry which is preliminary data.</text>
</comment>